<evidence type="ECO:0000256" key="4">
    <source>
        <dbReference type="ARBA" id="ARBA00022806"/>
    </source>
</evidence>
<evidence type="ECO:0000256" key="9">
    <source>
        <dbReference type="SAM" id="MobiDB-lite"/>
    </source>
</evidence>
<keyword evidence="6" id="KW-0694">RNA-binding</keyword>
<dbReference type="Pfam" id="PF00271">
    <property type="entry name" value="Helicase_C"/>
    <property type="match status" value="1"/>
</dbReference>
<keyword evidence="2" id="KW-0547">Nucleotide-binding</keyword>
<dbReference type="SMART" id="SM00490">
    <property type="entry name" value="HELICc"/>
    <property type="match status" value="1"/>
</dbReference>
<dbReference type="InterPro" id="IPR027417">
    <property type="entry name" value="P-loop_NTPase"/>
</dbReference>
<evidence type="ECO:0000259" key="10">
    <source>
        <dbReference type="PROSITE" id="PS51192"/>
    </source>
</evidence>
<dbReference type="EC" id="3.6.4.13" evidence="1"/>
<keyword evidence="4 12" id="KW-0347">Helicase</keyword>
<dbReference type="Pfam" id="PF00270">
    <property type="entry name" value="DEAD"/>
    <property type="match status" value="1"/>
</dbReference>
<comment type="caution">
    <text evidence="12">The sequence shown here is derived from an EMBL/GenBank/DDBJ whole genome shotgun (WGS) entry which is preliminary data.</text>
</comment>
<dbReference type="InterPro" id="IPR014001">
    <property type="entry name" value="Helicase_ATP-bd"/>
</dbReference>
<evidence type="ECO:0000313" key="12">
    <source>
        <dbReference type="EMBL" id="KAK1939484.1"/>
    </source>
</evidence>
<dbReference type="SUPFAM" id="SSF52540">
    <property type="entry name" value="P-loop containing nucleoside triphosphate hydrolases"/>
    <property type="match status" value="1"/>
</dbReference>
<keyword evidence="3" id="KW-0378">Hydrolase</keyword>
<feature type="compositionally biased region" description="Basic residues" evidence="9">
    <location>
        <begin position="461"/>
        <end position="470"/>
    </location>
</feature>
<protein>
    <recommendedName>
        <fullName evidence="1">RNA helicase</fullName>
        <ecNumber evidence="1">3.6.4.13</ecNumber>
    </recommendedName>
</protein>
<keyword evidence="13" id="KW-1185">Reference proteome</keyword>
<dbReference type="SMART" id="SM00487">
    <property type="entry name" value="DEXDc"/>
    <property type="match status" value="1"/>
</dbReference>
<dbReference type="GO" id="GO:0016787">
    <property type="term" value="F:hydrolase activity"/>
    <property type="evidence" value="ECO:0007669"/>
    <property type="project" value="UniProtKB-KW"/>
</dbReference>
<evidence type="ECO:0000256" key="2">
    <source>
        <dbReference type="ARBA" id="ARBA00022741"/>
    </source>
</evidence>
<dbReference type="GO" id="GO:0003724">
    <property type="term" value="F:RNA helicase activity"/>
    <property type="evidence" value="ECO:0007669"/>
    <property type="project" value="UniProtKB-EC"/>
</dbReference>
<comment type="similarity">
    <text evidence="7">Belongs to the DEAD box helicase family. DDX52/ROK1 subfamily.</text>
</comment>
<feature type="domain" description="Helicase ATP-binding" evidence="10">
    <location>
        <begin position="89"/>
        <end position="264"/>
    </location>
</feature>
<dbReference type="GO" id="GO:0005524">
    <property type="term" value="F:ATP binding"/>
    <property type="evidence" value="ECO:0007669"/>
    <property type="project" value="UniProtKB-KW"/>
</dbReference>
<evidence type="ECO:0000256" key="7">
    <source>
        <dbReference type="ARBA" id="ARBA00024355"/>
    </source>
</evidence>
<sequence length="479" mass="53357">MSDVFARLASFADIKKSNKSQKCREKASFDQEVTIADSHGDAVELVNPLTSFSLLRSLKPESNNLEWLIESLNDKLGLEVPSPVQRSVIPLAFQGRDIVAVAPTGSGKTLAYLTCLLLSHKVWTNSSAYMFWQKQEAIQSLILVPTVELVNQVKKELVFLIGNNDVDVLPLERGCKVFTAQVCISTPGTVIKVLRKHKDILSRLEMLVVDEADVLFDGDYAKHFDHILASLKDITGLQKMIFSSTMQPQVVDMTASFMPNAVHVTVGKSNQACKNVKQELICVTNENGKVPALKQLIREGKVDLPCLVFLQSVDRVKQVYAQLKDENLLVERFTGRLDPAKREELITKFRLSNIWVLLCTDILARGVDFRGIGSVVSFDIPLTPQDYINRIGRSGRGETSGSAFTLFTVQDIKILKPIVDIMRLSNQPVPEYLLHCGNEKPNVKRPPSRQSKAPKESWGGGKRRKAKPHASRNSPSEPQ</sequence>
<dbReference type="PANTHER" id="PTHR47959">
    <property type="entry name" value="ATP-DEPENDENT RNA HELICASE RHLE-RELATED"/>
    <property type="match status" value="1"/>
</dbReference>
<reference evidence="12" key="2">
    <citation type="submission" date="2021-05" db="EMBL/GenBank/DDBJ databases">
        <authorList>
            <person name="Pain A."/>
        </authorList>
    </citation>
    <scope>NUCLEOTIDE SEQUENCE</scope>
    <source>
        <strain evidence="12">1802A</strain>
    </source>
</reference>
<comment type="catalytic activity">
    <reaction evidence="8">
        <text>ATP + H2O = ADP + phosphate + H(+)</text>
        <dbReference type="Rhea" id="RHEA:13065"/>
        <dbReference type="ChEBI" id="CHEBI:15377"/>
        <dbReference type="ChEBI" id="CHEBI:15378"/>
        <dbReference type="ChEBI" id="CHEBI:30616"/>
        <dbReference type="ChEBI" id="CHEBI:43474"/>
        <dbReference type="ChEBI" id="CHEBI:456216"/>
        <dbReference type="EC" id="3.6.4.13"/>
    </reaction>
</comment>
<evidence type="ECO:0000313" key="13">
    <source>
        <dbReference type="Proteomes" id="UP001195914"/>
    </source>
</evidence>
<dbReference type="GO" id="GO:0005829">
    <property type="term" value="C:cytosol"/>
    <property type="evidence" value="ECO:0007669"/>
    <property type="project" value="TreeGrafter"/>
</dbReference>
<evidence type="ECO:0000256" key="8">
    <source>
        <dbReference type="ARBA" id="ARBA00047984"/>
    </source>
</evidence>
<dbReference type="PROSITE" id="PS51194">
    <property type="entry name" value="HELICASE_CTER"/>
    <property type="match status" value="1"/>
</dbReference>
<organism evidence="12 13">
    <name type="scientific">Babesia divergens</name>
    <dbReference type="NCBI Taxonomy" id="32595"/>
    <lineage>
        <taxon>Eukaryota</taxon>
        <taxon>Sar</taxon>
        <taxon>Alveolata</taxon>
        <taxon>Apicomplexa</taxon>
        <taxon>Aconoidasida</taxon>
        <taxon>Piroplasmida</taxon>
        <taxon>Babesiidae</taxon>
        <taxon>Babesia</taxon>
    </lineage>
</organism>
<dbReference type="InterPro" id="IPR001650">
    <property type="entry name" value="Helicase_C-like"/>
</dbReference>
<dbReference type="PROSITE" id="PS51192">
    <property type="entry name" value="HELICASE_ATP_BIND_1"/>
    <property type="match status" value="1"/>
</dbReference>
<feature type="region of interest" description="Disordered" evidence="9">
    <location>
        <begin position="435"/>
        <end position="479"/>
    </location>
</feature>
<proteinExistence type="inferred from homology"/>
<dbReference type="CDD" id="cd00268">
    <property type="entry name" value="DEADc"/>
    <property type="match status" value="1"/>
</dbReference>
<dbReference type="Proteomes" id="UP001195914">
    <property type="component" value="Unassembled WGS sequence"/>
</dbReference>
<evidence type="ECO:0000256" key="1">
    <source>
        <dbReference type="ARBA" id="ARBA00012552"/>
    </source>
</evidence>
<evidence type="ECO:0000256" key="6">
    <source>
        <dbReference type="ARBA" id="ARBA00022884"/>
    </source>
</evidence>
<name>A0AAD9GJ90_BABDI</name>
<dbReference type="AlphaFoldDB" id="A0AAD9GJ90"/>
<dbReference type="InterPro" id="IPR044742">
    <property type="entry name" value="DEAD/DEAH_RhlB"/>
</dbReference>
<dbReference type="CDD" id="cd18787">
    <property type="entry name" value="SF2_C_DEAD"/>
    <property type="match status" value="1"/>
</dbReference>
<evidence type="ECO:0000259" key="11">
    <source>
        <dbReference type="PROSITE" id="PS51194"/>
    </source>
</evidence>
<dbReference type="GO" id="GO:0003723">
    <property type="term" value="F:RNA binding"/>
    <property type="evidence" value="ECO:0007669"/>
    <property type="project" value="UniProtKB-KW"/>
</dbReference>
<gene>
    <name evidence="12" type="ORF">X943_000432</name>
</gene>
<dbReference type="PANTHER" id="PTHR47959:SF15">
    <property type="entry name" value="RNA HELICASE"/>
    <property type="match status" value="1"/>
</dbReference>
<accession>A0AAD9GJ90</accession>
<dbReference type="EMBL" id="JAHBMH010000007">
    <property type="protein sequence ID" value="KAK1939484.1"/>
    <property type="molecule type" value="Genomic_DNA"/>
</dbReference>
<keyword evidence="5" id="KW-0067">ATP-binding</keyword>
<evidence type="ECO:0000256" key="3">
    <source>
        <dbReference type="ARBA" id="ARBA00022801"/>
    </source>
</evidence>
<evidence type="ECO:0000256" key="5">
    <source>
        <dbReference type="ARBA" id="ARBA00022840"/>
    </source>
</evidence>
<dbReference type="InterPro" id="IPR011545">
    <property type="entry name" value="DEAD/DEAH_box_helicase_dom"/>
</dbReference>
<reference evidence="12" key="1">
    <citation type="journal article" date="2014" name="Nucleic Acids Res.">
        <title>The evolutionary dynamics of variant antigen genes in Babesia reveal a history of genomic innovation underlying host-parasite interaction.</title>
        <authorList>
            <person name="Jackson A.P."/>
            <person name="Otto T.D."/>
            <person name="Darby A."/>
            <person name="Ramaprasad A."/>
            <person name="Xia D."/>
            <person name="Echaide I.E."/>
            <person name="Farber M."/>
            <person name="Gahlot S."/>
            <person name="Gamble J."/>
            <person name="Gupta D."/>
            <person name="Gupta Y."/>
            <person name="Jackson L."/>
            <person name="Malandrin L."/>
            <person name="Malas T.B."/>
            <person name="Moussa E."/>
            <person name="Nair M."/>
            <person name="Reid A.J."/>
            <person name="Sanders M."/>
            <person name="Sharma J."/>
            <person name="Tracey A."/>
            <person name="Quail M.A."/>
            <person name="Weir W."/>
            <person name="Wastling J.M."/>
            <person name="Hall N."/>
            <person name="Willadsen P."/>
            <person name="Lingelbach K."/>
            <person name="Shiels B."/>
            <person name="Tait A."/>
            <person name="Berriman M."/>
            <person name="Allred D.R."/>
            <person name="Pain A."/>
        </authorList>
    </citation>
    <scope>NUCLEOTIDE SEQUENCE</scope>
    <source>
        <strain evidence="12">1802A</strain>
    </source>
</reference>
<dbReference type="InterPro" id="IPR050079">
    <property type="entry name" value="DEAD_box_RNA_helicase"/>
</dbReference>
<feature type="domain" description="Helicase C-terminal" evidence="11">
    <location>
        <begin position="292"/>
        <end position="437"/>
    </location>
</feature>
<dbReference type="Gene3D" id="3.40.50.300">
    <property type="entry name" value="P-loop containing nucleotide triphosphate hydrolases"/>
    <property type="match status" value="2"/>
</dbReference>